<reference evidence="2" key="1">
    <citation type="submission" date="2020-08" db="EMBL/GenBank/DDBJ databases">
        <title>Genome public.</title>
        <authorList>
            <person name="Liu C."/>
            <person name="Sun Q."/>
        </authorList>
    </citation>
    <scope>NUCLEOTIDE SEQUENCE</scope>
    <source>
        <strain evidence="2">BX7</strain>
    </source>
</reference>
<keyword evidence="1" id="KW-1133">Transmembrane helix</keyword>
<gene>
    <name evidence="2" type="ORF">H8695_11245</name>
</gene>
<keyword evidence="3" id="KW-1185">Reference proteome</keyword>
<accession>A0A926DEQ6</accession>
<feature type="transmembrane region" description="Helical" evidence="1">
    <location>
        <begin position="61"/>
        <end position="85"/>
    </location>
</feature>
<evidence type="ECO:0000313" key="2">
    <source>
        <dbReference type="EMBL" id="MBC8537263.1"/>
    </source>
</evidence>
<proteinExistence type="predicted"/>
<dbReference type="Proteomes" id="UP000620366">
    <property type="component" value="Unassembled WGS sequence"/>
</dbReference>
<keyword evidence="1" id="KW-0472">Membrane</keyword>
<sequence>MEEFFTWEYLATFAGASAAVTLITQVIKRYVSIDPKWIALAASLVIEAGIQFLYLRDFTVSGIFLAVVNVFVVLAAAVGVFETVVKPVQNLTQQKVTDTTEGE</sequence>
<feature type="transmembrane region" description="Helical" evidence="1">
    <location>
        <begin position="6"/>
        <end position="25"/>
    </location>
</feature>
<name>A0A926DEQ6_9FIRM</name>
<keyword evidence="1" id="KW-0812">Transmembrane</keyword>
<evidence type="ECO:0000256" key="1">
    <source>
        <dbReference type="SAM" id="Phobius"/>
    </source>
</evidence>
<dbReference type="AlphaFoldDB" id="A0A926DEQ6"/>
<protein>
    <submittedName>
        <fullName evidence="2">Uncharacterized protein</fullName>
    </submittedName>
</protein>
<comment type="caution">
    <text evidence="2">The sequence shown here is derived from an EMBL/GenBank/DDBJ whole genome shotgun (WGS) entry which is preliminary data.</text>
</comment>
<feature type="transmembrane region" description="Helical" evidence="1">
    <location>
        <begin position="37"/>
        <end position="55"/>
    </location>
</feature>
<dbReference type="RefSeq" id="WP_249301772.1">
    <property type="nucleotide sequence ID" value="NZ_JACRSP010000007.1"/>
</dbReference>
<dbReference type="EMBL" id="JACRSP010000007">
    <property type="protein sequence ID" value="MBC8537263.1"/>
    <property type="molecule type" value="Genomic_DNA"/>
</dbReference>
<organism evidence="2 3">
    <name type="scientific">Feifania hominis</name>
    <dbReference type="NCBI Taxonomy" id="2763660"/>
    <lineage>
        <taxon>Bacteria</taxon>
        <taxon>Bacillati</taxon>
        <taxon>Bacillota</taxon>
        <taxon>Clostridia</taxon>
        <taxon>Eubacteriales</taxon>
        <taxon>Feifaniaceae</taxon>
        <taxon>Feifania</taxon>
    </lineage>
</organism>
<evidence type="ECO:0000313" key="3">
    <source>
        <dbReference type="Proteomes" id="UP000620366"/>
    </source>
</evidence>